<evidence type="ECO:0000256" key="2">
    <source>
        <dbReference type="ARBA" id="ARBA00022737"/>
    </source>
</evidence>
<reference evidence="7 8" key="1">
    <citation type="journal article" date="2018" name="Mol. Plant">
        <title>The genome of Artemisia annua provides insight into the evolution of Asteraceae family and artemisinin biosynthesis.</title>
        <authorList>
            <person name="Shen Q."/>
            <person name="Zhang L."/>
            <person name="Liao Z."/>
            <person name="Wang S."/>
            <person name="Yan T."/>
            <person name="Shi P."/>
            <person name="Liu M."/>
            <person name="Fu X."/>
            <person name="Pan Q."/>
            <person name="Wang Y."/>
            <person name="Lv Z."/>
            <person name="Lu X."/>
            <person name="Zhang F."/>
            <person name="Jiang W."/>
            <person name="Ma Y."/>
            <person name="Chen M."/>
            <person name="Hao X."/>
            <person name="Li L."/>
            <person name="Tang Y."/>
            <person name="Lv G."/>
            <person name="Zhou Y."/>
            <person name="Sun X."/>
            <person name="Brodelius P.E."/>
            <person name="Rose J.K.C."/>
            <person name="Tang K."/>
        </authorList>
    </citation>
    <scope>NUCLEOTIDE SEQUENCE [LARGE SCALE GENOMIC DNA]</scope>
    <source>
        <strain evidence="8">cv. Huhao1</strain>
        <tissue evidence="7">Leaf</tissue>
    </source>
</reference>
<keyword evidence="8" id="KW-1185">Reference proteome</keyword>
<evidence type="ECO:0000313" key="8">
    <source>
        <dbReference type="Proteomes" id="UP000245207"/>
    </source>
</evidence>
<dbReference type="AlphaFoldDB" id="A0A2U1KTN8"/>
<organism evidence="7 8">
    <name type="scientific">Artemisia annua</name>
    <name type="common">Sweet wormwood</name>
    <dbReference type="NCBI Taxonomy" id="35608"/>
    <lineage>
        <taxon>Eukaryota</taxon>
        <taxon>Viridiplantae</taxon>
        <taxon>Streptophyta</taxon>
        <taxon>Embryophyta</taxon>
        <taxon>Tracheophyta</taxon>
        <taxon>Spermatophyta</taxon>
        <taxon>Magnoliopsida</taxon>
        <taxon>eudicotyledons</taxon>
        <taxon>Gunneridae</taxon>
        <taxon>Pentapetalae</taxon>
        <taxon>asterids</taxon>
        <taxon>campanulids</taxon>
        <taxon>Asterales</taxon>
        <taxon>Asteraceae</taxon>
        <taxon>Asteroideae</taxon>
        <taxon>Anthemideae</taxon>
        <taxon>Artemisiinae</taxon>
        <taxon>Artemisia</taxon>
    </lineage>
</organism>
<dbReference type="PANTHER" id="PTHR12655">
    <property type="entry name" value="ACYL-COA THIOESTERASE"/>
    <property type="match status" value="1"/>
</dbReference>
<dbReference type="GO" id="GO:0016853">
    <property type="term" value="F:isomerase activity"/>
    <property type="evidence" value="ECO:0007669"/>
    <property type="project" value="UniProtKB-KW"/>
</dbReference>
<dbReference type="PANTHER" id="PTHR12655:SF3">
    <property type="entry name" value="ACYL-COENZYME A THIOESTERASE 9, MITOCHONDRIAL-LIKE ISOFORM X1"/>
    <property type="match status" value="1"/>
</dbReference>
<evidence type="ECO:0000256" key="5">
    <source>
        <dbReference type="SAM" id="MobiDB-lite"/>
    </source>
</evidence>
<keyword evidence="4" id="KW-0809">Transit peptide</keyword>
<dbReference type="PROSITE" id="PS51770">
    <property type="entry name" value="HOTDOG_ACOT"/>
    <property type="match status" value="1"/>
</dbReference>
<feature type="region of interest" description="Disordered" evidence="5">
    <location>
        <begin position="36"/>
        <end position="64"/>
    </location>
</feature>
<feature type="compositionally biased region" description="Low complexity" evidence="5">
    <location>
        <begin position="47"/>
        <end position="57"/>
    </location>
</feature>
<dbReference type="Gene3D" id="3.10.129.10">
    <property type="entry name" value="Hotdog Thioesterase"/>
    <property type="match status" value="1"/>
</dbReference>
<accession>A0A2U1KTN8</accession>
<evidence type="ECO:0000256" key="3">
    <source>
        <dbReference type="ARBA" id="ARBA00022801"/>
    </source>
</evidence>
<protein>
    <submittedName>
        <fullName evidence="7">Thioesterase/thiol ester dehydrase-isomerase superfamily protein</fullName>
    </submittedName>
</protein>
<dbReference type="OrthoDB" id="331699at2759"/>
<dbReference type="SUPFAM" id="SSF54637">
    <property type="entry name" value="Thioesterase/thiol ester dehydrase-isomerase"/>
    <property type="match status" value="1"/>
</dbReference>
<evidence type="ECO:0000256" key="1">
    <source>
        <dbReference type="ARBA" id="ARBA00010458"/>
    </source>
</evidence>
<gene>
    <name evidence="7" type="ORF">CTI12_AA570060</name>
</gene>
<comment type="similarity">
    <text evidence="1">Belongs to the acyl coenzyme A hydrolase family.</text>
</comment>
<dbReference type="InterPro" id="IPR033120">
    <property type="entry name" value="HOTDOG_ACOT"/>
</dbReference>
<dbReference type="CDD" id="cd03442">
    <property type="entry name" value="BFIT_BACH"/>
    <property type="match status" value="1"/>
</dbReference>
<sequence length="236" mass="26004">MKTLIRFISITTLTTRNTKHPSLKQHNLIIHNHITTRSYSNEKQKQPISIAPTVSSPSPSPDGVSAIDAGTSMRKPISLWPGMYHSPVTNALWQARNVIFDNAGSCDGNGVVNKSPGDSRTTILYPFSTDYILREQYRNPWNGIRVGKLLEDLDALAGTISFKHCFNHAGMADSLLLVTASVDKMVIKKPILVDNDLKILGAVTWVGRSSMEIQLEVIQSTEGLAVLLFFLGQLFA</sequence>
<comment type="caution">
    <text evidence="7">The sequence shown here is derived from an EMBL/GenBank/DDBJ whole genome shotgun (WGS) entry which is preliminary data.</text>
</comment>
<dbReference type="GO" id="GO:0047617">
    <property type="term" value="F:fatty acyl-CoA hydrolase activity"/>
    <property type="evidence" value="ECO:0007669"/>
    <property type="project" value="TreeGrafter"/>
</dbReference>
<proteinExistence type="inferred from homology"/>
<keyword evidence="2" id="KW-0677">Repeat</keyword>
<dbReference type="EMBL" id="PKPP01014039">
    <property type="protein sequence ID" value="PWA40120.1"/>
    <property type="molecule type" value="Genomic_DNA"/>
</dbReference>
<keyword evidence="7" id="KW-0413">Isomerase</keyword>
<evidence type="ECO:0000256" key="4">
    <source>
        <dbReference type="ARBA" id="ARBA00022946"/>
    </source>
</evidence>
<dbReference type="Proteomes" id="UP000245207">
    <property type="component" value="Unassembled WGS sequence"/>
</dbReference>
<keyword evidence="3" id="KW-0378">Hydrolase</keyword>
<dbReference type="GO" id="GO:0006637">
    <property type="term" value="P:acyl-CoA metabolic process"/>
    <property type="evidence" value="ECO:0007669"/>
    <property type="project" value="TreeGrafter"/>
</dbReference>
<dbReference type="STRING" id="35608.A0A2U1KTN8"/>
<evidence type="ECO:0000313" key="7">
    <source>
        <dbReference type="EMBL" id="PWA40120.1"/>
    </source>
</evidence>
<evidence type="ECO:0000259" key="6">
    <source>
        <dbReference type="PROSITE" id="PS51770"/>
    </source>
</evidence>
<dbReference type="InterPro" id="IPR029069">
    <property type="entry name" value="HotDog_dom_sf"/>
</dbReference>
<name>A0A2U1KTN8_ARTAN</name>
<feature type="domain" description="HotDog ACOT-type" evidence="6">
    <location>
        <begin position="123"/>
        <end position="236"/>
    </location>
</feature>